<feature type="compositionally biased region" description="Low complexity" evidence="1">
    <location>
        <begin position="163"/>
        <end position="173"/>
    </location>
</feature>
<evidence type="ECO:0000313" key="3">
    <source>
        <dbReference type="Proteomes" id="UP001430356"/>
    </source>
</evidence>
<comment type="caution">
    <text evidence="2">The sequence shown here is derived from an EMBL/GenBank/DDBJ whole genome shotgun (WGS) entry which is preliminary data.</text>
</comment>
<protein>
    <recommendedName>
        <fullName evidence="4">Proteophosphoglycan ppg4</fullName>
    </recommendedName>
</protein>
<feature type="compositionally biased region" description="Polar residues" evidence="1">
    <location>
        <begin position="530"/>
        <end position="565"/>
    </location>
</feature>
<proteinExistence type="predicted"/>
<dbReference type="EMBL" id="JAECZO010000009">
    <property type="protein sequence ID" value="KAK7200854.1"/>
    <property type="molecule type" value="Genomic_DNA"/>
</dbReference>
<name>A0AAW0F5B3_9TRYP</name>
<gene>
    <name evidence="2" type="ORF">NESM_000143900</name>
</gene>
<organism evidence="2 3">
    <name type="scientific">Novymonas esmeraldas</name>
    <dbReference type="NCBI Taxonomy" id="1808958"/>
    <lineage>
        <taxon>Eukaryota</taxon>
        <taxon>Discoba</taxon>
        <taxon>Euglenozoa</taxon>
        <taxon>Kinetoplastea</taxon>
        <taxon>Metakinetoplastina</taxon>
        <taxon>Trypanosomatida</taxon>
        <taxon>Trypanosomatidae</taxon>
        <taxon>Novymonas</taxon>
    </lineage>
</organism>
<feature type="region of interest" description="Disordered" evidence="1">
    <location>
        <begin position="71"/>
        <end position="211"/>
    </location>
</feature>
<evidence type="ECO:0000313" key="2">
    <source>
        <dbReference type="EMBL" id="KAK7200854.1"/>
    </source>
</evidence>
<feature type="region of interest" description="Disordered" evidence="1">
    <location>
        <begin position="493"/>
        <end position="586"/>
    </location>
</feature>
<feature type="compositionally biased region" description="Polar residues" evidence="1">
    <location>
        <begin position="255"/>
        <end position="269"/>
    </location>
</feature>
<dbReference type="AlphaFoldDB" id="A0AAW0F5B3"/>
<keyword evidence="3" id="KW-1185">Reference proteome</keyword>
<feature type="compositionally biased region" description="Low complexity" evidence="1">
    <location>
        <begin position="354"/>
        <end position="385"/>
    </location>
</feature>
<evidence type="ECO:0000256" key="1">
    <source>
        <dbReference type="SAM" id="MobiDB-lite"/>
    </source>
</evidence>
<accession>A0AAW0F5B3</accession>
<feature type="region of interest" description="Disordered" evidence="1">
    <location>
        <begin position="232"/>
        <end position="387"/>
    </location>
</feature>
<dbReference type="Proteomes" id="UP001430356">
    <property type="component" value="Unassembled WGS sequence"/>
</dbReference>
<reference evidence="2 3" key="1">
    <citation type="journal article" date="2021" name="MBio">
        <title>A New Model Trypanosomatid, Novymonas esmeraldas: Genomic Perception of Its 'Candidatus Pandoraea novymonadis' Endosymbiont.</title>
        <authorList>
            <person name="Zakharova A."/>
            <person name="Saura A."/>
            <person name="Butenko A."/>
            <person name="Podesvova L."/>
            <person name="Warmusova S."/>
            <person name="Kostygov A.Y."/>
            <person name="Nenarokova A."/>
            <person name="Lukes J."/>
            <person name="Opperdoes F.R."/>
            <person name="Yurchenko V."/>
        </authorList>
    </citation>
    <scope>NUCLEOTIDE SEQUENCE [LARGE SCALE GENOMIC DNA]</scope>
    <source>
        <strain evidence="2 3">E262AT.01</strain>
    </source>
</reference>
<sequence>MSVSSVANGSITSITDSATGEEYLHGSPFQPAAVELRRIEHSSPRATLRSRFTRLDGMDFHGGGIVEDTNCTAPANCSPPRSSPVPMTASPQPRADVTSRQVAQPAPPAFSLTASAPAAPRQSAAAAAAKTAVPPVAPPSSLNATRTDAHVGQRTPAGCGTTASSHSQAAAAADHGERAPLKHAASAGAAPGKVSGRGSSGNAAPQRGGVDLTAKSVRGLYGSDVIVRRARVEEREDRGGETSTNGRRPGRRATMPTTSTSTGLATSQPCAEVQPGDAQPPPSAPVAPSVKHGAGEARAPPPCIANGRRRSVQALLQGQPADASPPTRDPSATPGATEPRPGGSRLVPMRDVRAALAPAPPRSASLSDARATSPSARGGQAAAAKQRTRVDLAGCGGHTPQREEPLSPLGGAVSELSDSARRRYYCTPELDEVTMPVFAREVGDVHVRSDRQSVLGSVFRAAAAAAAAGPRELPEGGVVAPAGRLQPLELLAPRRSSTDSLSHSLARPTPLRARGLSGAPSLLSDPCGRSASQTTPRSAQSSSTRSADAPRRSTQLSPLHTQSNGGHAVDTHKGGNVLPSLAQCSR</sequence>
<feature type="compositionally biased region" description="Low complexity" evidence="1">
    <location>
        <begin position="114"/>
        <end position="134"/>
    </location>
</feature>
<evidence type="ECO:0008006" key="4">
    <source>
        <dbReference type="Google" id="ProtNLM"/>
    </source>
</evidence>